<evidence type="ECO:0000313" key="2">
    <source>
        <dbReference type="Proteomes" id="UP001196413"/>
    </source>
</evidence>
<dbReference type="EMBL" id="JAHQIW010000376">
    <property type="protein sequence ID" value="KAJ1347742.1"/>
    <property type="molecule type" value="Genomic_DNA"/>
</dbReference>
<name>A0AAD5QDU0_PARTN</name>
<dbReference type="Proteomes" id="UP001196413">
    <property type="component" value="Unassembled WGS sequence"/>
</dbReference>
<comment type="caution">
    <text evidence="1">The sequence shown here is derived from an EMBL/GenBank/DDBJ whole genome shotgun (WGS) entry which is preliminary data.</text>
</comment>
<gene>
    <name evidence="1" type="ORF">KIN20_002886</name>
</gene>
<accession>A0AAD5QDU0</accession>
<dbReference type="AlphaFoldDB" id="A0AAD5QDU0"/>
<proteinExistence type="predicted"/>
<keyword evidence="2" id="KW-1185">Reference proteome</keyword>
<organism evidence="1 2">
    <name type="scientific">Parelaphostrongylus tenuis</name>
    <name type="common">Meningeal worm</name>
    <dbReference type="NCBI Taxonomy" id="148309"/>
    <lineage>
        <taxon>Eukaryota</taxon>
        <taxon>Metazoa</taxon>
        <taxon>Ecdysozoa</taxon>
        <taxon>Nematoda</taxon>
        <taxon>Chromadorea</taxon>
        <taxon>Rhabditida</taxon>
        <taxon>Rhabditina</taxon>
        <taxon>Rhabditomorpha</taxon>
        <taxon>Strongyloidea</taxon>
        <taxon>Metastrongylidae</taxon>
        <taxon>Parelaphostrongylus</taxon>
    </lineage>
</organism>
<evidence type="ECO:0000313" key="1">
    <source>
        <dbReference type="EMBL" id="KAJ1347742.1"/>
    </source>
</evidence>
<protein>
    <submittedName>
        <fullName evidence="1">Uncharacterized protein</fullName>
    </submittedName>
</protein>
<sequence>MTISWQLLDFSRAPGGKVSSSKSSSDTTYLQCKYSRVDIKAFRSQPRSRNAQPNIARINLLHYD</sequence>
<reference evidence="1" key="1">
    <citation type="submission" date="2021-06" db="EMBL/GenBank/DDBJ databases">
        <title>Parelaphostrongylus tenuis whole genome reference sequence.</title>
        <authorList>
            <person name="Garwood T.J."/>
            <person name="Larsen P.A."/>
            <person name="Fountain-Jones N.M."/>
            <person name="Garbe J.R."/>
            <person name="Macchietto M.G."/>
            <person name="Kania S.A."/>
            <person name="Gerhold R.W."/>
            <person name="Richards J.E."/>
            <person name="Wolf T.M."/>
        </authorList>
    </citation>
    <scope>NUCLEOTIDE SEQUENCE</scope>
    <source>
        <strain evidence="1">MNPRO001-30</strain>
        <tissue evidence="1">Meninges</tissue>
    </source>
</reference>